<dbReference type="OrthoDB" id="59172at2"/>
<dbReference type="AlphaFoldDB" id="A0A4S4BQC6"/>
<dbReference type="RefSeq" id="WP_136371078.1">
    <property type="nucleotide sequence ID" value="NZ_SSOB01000021.1"/>
</dbReference>
<evidence type="ECO:0000256" key="3">
    <source>
        <dbReference type="ARBA" id="ARBA00022475"/>
    </source>
</evidence>
<organism evidence="9 10">
    <name type="scientific">Cohnella fermenti</name>
    <dbReference type="NCBI Taxonomy" id="2565925"/>
    <lineage>
        <taxon>Bacteria</taxon>
        <taxon>Bacillati</taxon>
        <taxon>Bacillota</taxon>
        <taxon>Bacilli</taxon>
        <taxon>Bacillales</taxon>
        <taxon>Paenibacillaceae</taxon>
        <taxon>Cohnella</taxon>
    </lineage>
</organism>
<dbReference type="CDD" id="cd06261">
    <property type="entry name" value="TM_PBP2"/>
    <property type="match status" value="1"/>
</dbReference>
<gene>
    <name evidence="9" type="ORF">E6C55_17355</name>
</gene>
<evidence type="ECO:0000259" key="8">
    <source>
        <dbReference type="PROSITE" id="PS50928"/>
    </source>
</evidence>
<comment type="caution">
    <text evidence="9">The sequence shown here is derived from an EMBL/GenBank/DDBJ whole genome shotgun (WGS) entry which is preliminary data.</text>
</comment>
<dbReference type="PANTHER" id="PTHR30193">
    <property type="entry name" value="ABC TRANSPORTER PERMEASE PROTEIN"/>
    <property type="match status" value="1"/>
</dbReference>
<feature type="transmembrane region" description="Helical" evidence="7">
    <location>
        <begin position="76"/>
        <end position="97"/>
    </location>
</feature>
<comment type="similarity">
    <text evidence="7">Belongs to the binding-protein-dependent transport system permease family.</text>
</comment>
<dbReference type="EMBL" id="SSOB01000021">
    <property type="protein sequence ID" value="THF77130.1"/>
    <property type="molecule type" value="Genomic_DNA"/>
</dbReference>
<protein>
    <submittedName>
        <fullName evidence="9">Sugar ABC transporter permease</fullName>
    </submittedName>
</protein>
<evidence type="ECO:0000256" key="6">
    <source>
        <dbReference type="ARBA" id="ARBA00023136"/>
    </source>
</evidence>
<proteinExistence type="inferred from homology"/>
<keyword evidence="5 7" id="KW-1133">Transmembrane helix</keyword>
<dbReference type="Proteomes" id="UP000310636">
    <property type="component" value="Unassembled WGS sequence"/>
</dbReference>
<evidence type="ECO:0000313" key="10">
    <source>
        <dbReference type="Proteomes" id="UP000310636"/>
    </source>
</evidence>
<dbReference type="GO" id="GO:0055085">
    <property type="term" value="P:transmembrane transport"/>
    <property type="evidence" value="ECO:0007669"/>
    <property type="project" value="InterPro"/>
</dbReference>
<keyword evidence="4 7" id="KW-0812">Transmembrane</keyword>
<dbReference type="Pfam" id="PF00528">
    <property type="entry name" value="BPD_transp_1"/>
    <property type="match status" value="1"/>
</dbReference>
<feature type="transmembrane region" description="Helical" evidence="7">
    <location>
        <begin position="238"/>
        <end position="258"/>
    </location>
</feature>
<name>A0A4S4BQC6_9BACL</name>
<evidence type="ECO:0000256" key="4">
    <source>
        <dbReference type="ARBA" id="ARBA00022692"/>
    </source>
</evidence>
<evidence type="ECO:0000256" key="7">
    <source>
        <dbReference type="RuleBase" id="RU363032"/>
    </source>
</evidence>
<feature type="transmembrane region" description="Helical" evidence="7">
    <location>
        <begin position="270"/>
        <end position="290"/>
    </location>
</feature>
<dbReference type="InterPro" id="IPR000515">
    <property type="entry name" value="MetI-like"/>
</dbReference>
<sequence length="298" mass="33228">MTRWYVRHRMTIAGAAFVLPALAVIALFFLYPAIQSFRLSVTDWNGISPDYRFVGLDNFREVIEAPQFKRMLSNTLFLIVLYVPVLNAIALLLAVVIYDVGRLANFYKVVLYLPNILSMVVVGVIWKVIYNPVFGPLAYLFEKLGKPDWVQDWIGQTATVMPALSLSIVWYAVGFYLLIYLGGLSTVPKEIYESAEMDGVGWRRQLLSLTLPMIAQSVTINVVLSIIGILTIFDLPFILTGGGPGFASQTMAISVYIYAFKSMQQGHAMALAVILTVITMIVALALLTALRRKEVTDE</sequence>
<dbReference type="InterPro" id="IPR051393">
    <property type="entry name" value="ABC_transporter_permease"/>
</dbReference>
<keyword evidence="3" id="KW-1003">Cell membrane</keyword>
<feature type="transmembrane region" description="Helical" evidence="7">
    <location>
        <begin position="168"/>
        <end position="188"/>
    </location>
</feature>
<keyword evidence="10" id="KW-1185">Reference proteome</keyword>
<evidence type="ECO:0000256" key="1">
    <source>
        <dbReference type="ARBA" id="ARBA00004651"/>
    </source>
</evidence>
<keyword evidence="6 7" id="KW-0472">Membrane</keyword>
<dbReference type="InterPro" id="IPR035906">
    <property type="entry name" value="MetI-like_sf"/>
</dbReference>
<comment type="subcellular location">
    <subcellularLocation>
        <location evidence="1 7">Cell membrane</location>
        <topology evidence="1 7">Multi-pass membrane protein</topology>
    </subcellularLocation>
</comment>
<dbReference type="PROSITE" id="PS50928">
    <property type="entry name" value="ABC_TM1"/>
    <property type="match status" value="1"/>
</dbReference>
<dbReference type="GO" id="GO:0005886">
    <property type="term" value="C:plasma membrane"/>
    <property type="evidence" value="ECO:0007669"/>
    <property type="project" value="UniProtKB-SubCell"/>
</dbReference>
<accession>A0A4S4BQC6</accession>
<dbReference type="PANTHER" id="PTHR30193:SF41">
    <property type="entry name" value="DIACETYLCHITOBIOSE UPTAKE SYSTEM PERMEASE PROTEIN NGCF"/>
    <property type="match status" value="1"/>
</dbReference>
<evidence type="ECO:0000256" key="2">
    <source>
        <dbReference type="ARBA" id="ARBA00022448"/>
    </source>
</evidence>
<feature type="domain" description="ABC transmembrane type-1" evidence="8">
    <location>
        <begin position="72"/>
        <end position="286"/>
    </location>
</feature>
<dbReference type="Gene3D" id="1.10.3720.10">
    <property type="entry name" value="MetI-like"/>
    <property type="match status" value="1"/>
</dbReference>
<reference evidence="9 10" key="1">
    <citation type="submission" date="2019-04" db="EMBL/GenBank/DDBJ databases">
        <title>Cohnella sp. nov. isolated from preserved vegetables.</title>
        <authorList>
            <person name="Lin S.-Y."/>
            <person name="Hung M.-H."/>
            <person name="Young C.-C."/>
        </authorList>
    </citation>
    <scope>NUCLEOTIDE SEQUENCE [LARGE SCALE GENOMIC DNA]</scope>
    <source>
        <strain evidence="9 10">CC-MHH1044</strain>
    </source>
</reference>
<feature type="transmembrane region" description="Helical" evidence="7">
    <location>
        <begin position="109"/>
        <end position="129"/>
    </location>
</feature>
<feature type="transmembrane region" description="Helical" evidence="7">
    <location>
        <begin position="12"/>
        <end position="34"/>
    </location>
</feature>
<evidence type="ECO:0000313" key="9">
    <source>
        <dbReference type="EMBL" id="THF77130.1"/>
    </source>
</evidence>
<evidence type="ECO:0000256" key="5">
    <source>
        <dbReference type="ARBA" id="ARBA00022989"/>
    </source>
</evidence>
<keyword evidence="2 7" id="KW-0813">Transport</keyword>
<dbReference type="SUPFAM" id="SSF161098">
    <property type="entry name" value="MetI-like"/>
    <property type="match status" value="1"/>
</dbReference>
<feature type="transmembrane region" description="Helical" evidence="7">
    <location>
        <begin position="209"/>
        <end position="232"/>
    </location>
</feature>